<keyword evidence="1" id="KW-0378">Hydrolase</keyword>
<organism evidence="3">
    <name type="scientific">marine metagenome</name>
    <dbReference type="NCBI Taxonomy" id="408172"/>
    <lineage>
        <taxon>unclassified sequences</taxon>
        <taxon>metagenomes</taxon>
        <taxon>ecological metagenomes</taxon>
    </lineage>
</organism>
<dbReference type="GO" id="GO:0016787">
    <property type="term" value="F:hydrolase activity"/>
    <property type="evidence" value="ECO:0007669"/>
    <property type="project" value="UniProtKB-KW"/>
</dbReference>
<dbReference type="PROSITE" id="PS00893">
    <property type="entry name" value="NUDIX_BOX"/>
    <property type="match status" value="1"/>
</dbReference>
<dbReference type="PANTHER" id="PTHR10885:SF0">
    <property type="entry name" value="ISOPENTENYL-DIPHOSPHATE DELTA-ISOMERASE"/>
    <property type="match status" value="1"/>
</dbReference>
<evidence type="ECO:0000313" key="3">
    <source>
        <dbReference type="EMBL" id="SVB48385.1"/>
    </source>
</evidence>
<dbReference type="PANTHER" id="PTHR10885">
    <property type="entry name" value="ISOPENTENYL-DIPHOSPHATE DELTA-ISOMERASE"/>
    <property type="match status" value="1"/>
</dbReference>
<gene>
    <name evidence="3" type="ORF">METZ01_LOCUS201239</name>
</gene>
<name>A0A382ED27_9ZZZZ</name>
<protein>
    <recommendedName>
        <fullName evidence="2">Nudix hydrolase domain-containing protein</fullName>
    </recommendedName>
</protein>
<dbReference type="AlphaFoldDB" id="A0A382ED27"/>
<dbReference type="Gene3D" id="3.90.79.10">
    <property type="entry name" value="Nucleoside Triphosphate Pyrophosphohydrolase"/>
    <property type="match status" value="1"/>
</dbReference>
<sequence>VVDENDRPTGIRKSKRAIHRDGDFHRAAHMWIYSDRREILFQLRSNTKDIFPGLWDITGGHVGAGESYLETAVRELEEELGVSVSPDKLEPLYIQKDPAVHQEFQYVYLLQLNQAAETFRLQEEEVLEARFFAIEDLKSRLTDGQDRQAFCPVYDYYLNVIEIIEKRLRTYR</sequence>
<dbReference type="InterPro" id="IPR020084">
    <property type="entry name" value="NUDIX_hydrolase_CS"/>
</dbReference>
<dbReference type="EMBL" id="UINC01043816">
    <property type="protein sequence ID" value="SVB48385.1"/>
    <property type="molecule type" value="Genomic_DNA"/>
</dbReference>
<proteinExistence type="predicted"/>
<accession>A0A382ED27</accession>
<reference evidence="3" key="1">
    <citation type="submission" date="2018-05" db="EMBL/GenBank/DDBJ databases">
        <authorList>
            <person name="Lanie J.A."/>
            <person name="Ng W.-L."/>
            <person name="Kazmierczak K.M."/>
            <person name="Andrzejewski T.M."/>
            <person name="Davidsen T.M."/>
            <person name="Wayne K.J."/>
            <person name="Tettelin H."/>
            <person name="Glass J.I."/>
            <person name="Rusch D."/>
            <person name="Podicherti R."/>
            <person name="Tsui H.-C.T."/>
            <person name="Winkler M.E."/>
        </authorList>
    </citation>
    <scope>NUCLEOTIDE SEQUENCE</scope>
</reference>
<dbReference type="SUPFAM" id="SSF55811">
    <property type="entry name" value="Nudix"/>
    <property type="match status" value="1"/>
</dbReference>
<feature type="non-terminal residue" evidence="3">
    <location>
        <position position="1"/>
    </location>
</feature>
<evidence type="ECO:0000256" key="1">
    <source>
        <dbReference type="ARBA" id="ARBA00022801"/>
    </source>
</evidence>
<dbReference type="PROSITE" id="PS51462">
    <property type="entry name" value="NUDIX"/>
    <property type="match status" value="1"/>
</dbReference>
<dbReference type="InterPro" id="IPR015797">
    <property type="entry name" value="NUDIX_hydrolase-like_dom_sf"/>
</dbReference>
<evidence type="ECO:0000259" key="2">
    <source>
        <dbReference type="PROSITE" id="PS51462"/>
    </source>
</evidence>
<feature type="domain" description="Nudix hydrolase" evidence="2">
    <location>
        <begin position="23"/>
        <end position="155"/>
    </location>
</feature>
<dbReference type="Pfam" id="PF00293">
    <property type="entry name" value="NUDIX"/>
    <property type="match status" value="1"/>
</dbReference>
<dbReference type="CDD" id="cd04692">
    <property type="entry name" value="NUDIX_Hydrolase"/>
    <property type="match status" value="1"/>
</dbReference>
<dbReference type="InterPro" id="IPR000086">
    <property type="entry name" value="NUDIX_hydrolase_dom"/>
</dbReference>